<sequence>MDLQDAPLFEEHADAPAGGFARWVKARDGVRLRLVHWPLQGSKGTVLLFPGRTEYAEKYGRAATDFAARGFATLTVDWRGQGLADRVAGDPALGHVARFSEYQMDVEALLSALPGMGVEGPLFLLAHSMGGCIGLRALHEGLPVKAAAFTAPMWGIELPAFLRPIAWMLSSTSHYLGMAETLSPGTKSETYVLFEPFEANKLTTDRGMYDYMRRQAQAHPELMIGGPTMKWLNEALREMLRLARMPSPAVPCLTFLGSLESIVSPQRIRDRMAAWPGGKLELVEGARHEVMMEGDEIRRRTFDACAAHFEAQLTGTDGNRASA</sequence>
<dbReference type="Pfam" id="PF12146">
    <property type="entry name" value="Hydrolase_4"/>
    <property type="match status" value="1"/>
</dbReference>
<accession>A0ABX4MRU5</accession>
<evidence type="ECO:0000259" key="1">
    <source>
        <dbReference type="Pfam" id="PF12146"/>
    </source>
</evidence>
<organism evidence="2 3">
    <name type="scientific">Pseudooceanicola antarcticus</name>
    <dbReference type="NCBI Taxonomy" id="1247613"/>
    <lineage>
        <taxon>Bacteria</taxon>
        <taxon>Pseudomonadati</taxon>
        <taxon>Pseudomonadota</taxon>
        <taxon>Alphaproteobacteria</taxon>
        <taxon>Rhodobacterales</taxon>
        <taxon>Paracoccaceae</taxon>
        <taxon>Pseudooceanicola</taxon>
    </lineage>
</organism>
<reference evidence="2 3" key="1">
    <citation type="journal article" date="2018" name="Int. J. Syst. Evol. Microbiol.">
        <title>Pseudooceanicola lipolyticus sp. nov., a marine alphaproteobacterium, reclassification of Oceanicola flagellatus as Pseudooceanicola flagellatus comb. nov. and emended description of the genus Pseudooceanicola.</title>
        <authorList>
            <person name="Huang M.-M."/>
            <person name="Guo L.-L."/>
            <person name="Wu Y.-H."/>
            <person name="Lai Q.-L."/>
            <person name="Shao Z.-Z."/>
            <person name="Wang C.-S."/>
            <person name="Wu M."/>
            <person name="Xu X.-W."/>
        </authorList>
    </citation>
    <scope>NUCLEOTIDE SEQUENCE [LARGE SCALE GENOMIC DNA]</scope>
    <source>
        <strain evidence="2 3">Ar-45</strain>
    </source>
</reference>
<dbReference type="InterPro" id="IPR051044">
    <property type="entry name" value="MAG_DAG_Lipase"/>
</dbReference>
<dbReference type="Gene3D" id="3.40.50.1820">
    <property type="entry name" value="alpha/beta hydrolase"/>
    <property type="match status" value="1"/>
</dbReference>
<dbReference type="PANTHER" id="PTHR11614">
    <property type="entry name" value="PHOSPHOLIPASE-RELATED"/>
    <property type="match status" value="1"/>
</dbReference>
<proteinExistence type="predicted"/>
<dbReference type="InterPro" id="IPR022742">
    <property type="entry name" value="Hydrolase_4"/>
</dbReference>
<keyword evidence="2" id="KW-0378">Hydrolase</keyword>
<protein>
    <submittedName>
        <fullName evidence="2">Alpha/beta hydrolase</fullName>
    </submittedName>
</protein>
<dbReference type="SUPFAM" id="SSF53474">
    <property type="entry name" value="alpha/beta-Hydrolases"/>
    <property type="match status" value="1"/>
</dbReference>
<evidence type="ECO:0000313" key="3">
    <source>
        <dbReference type="Proteomes" id="UP000231702"/>
    </source>
</evidence>
<feature type="domain" description="Serine aminopeptidase S33" evidence="1">
    <location>
        <begin position="42"/>
        <end position="294"/>
    </location>
</feature>
<dbReference type="GO" id="GO:0016787">
    <property type="term" value="F:hydrolase activity"/>
    <property type="evidence" value="ECO:0007669"/>
    <property type="project" value="UniProtKB-KW"/>
</dbReference>
<dbReference type="InterPro" id="IPR029058">
    <property type="entry name" value="AB_hydrolase_fold"/>
</dbReference>
<keyword evidence="3" id="KW-1185">Reference proteome</keyword>
<dbReference type="EMBL" id="PGTD01000011">
    <property type="protein sequence ID" value="PJE31119.1"/>
    <property type="molecule type" value="Genomic_DNA"/>
</dbReference>
<gene>
    <name evidence="2" type="ORF">CVM39_04215</name>
</gene>
<evidence type="ECO:0000313" key="2">
    <source>
        <dbReference type="EMBL" id="PJE31119.1"/>
    </source>
</evidence>
<dbReference type="RefSeq" id="WP_097147384.1">
    <property type="nucleotide sequence ID" value="NZ_OBEA01000008.1"/>
</dbReference>
<comment type="caution">
    <text evidence="2">The sequence shown here is derived from an EMBL/GenBank/DDBJ whole genome shotgun (WGS) entry which is preliminary data.</text>
</comment>
<dbReference type="Proteomes" id="UP000231702">
    <property type="component" value="Unassembled WGS sequence"/>
</dbReference>
<name>A0ABX4MRU5_9RHOB</name>